<feature type="transmembrane region" description="Helical" evidence="1">
    <location>
        <begin position="12"/>
        <end position="33"/>
    </location>
</feature>
<dbReference type="RefSeq" id="WP_171164490.1">
    <property type="nucleotide sequence ID" value="NZ_CP053073.1"/>
</dbReference>
<keyword evidence="1" id="KW-0812">Transmembrane</keyword>
<dbReference type="EMBL" id="CP053073">
    <property type="protein sequence ID" value="QJR16416.1"/>
    <property type="molecule type" value="Genomic_DNA"/>
</dbReference>
<sequence length="200" mass="21305">MSHPKFARRQKGVVLLISLIVLVAMTMAGVALMRSVDTATVVAGNVAFKEAAVQVADRGTQEAVRWLVANSAGATLQATNETSGYFSNRPVVEPDWFEESAWTDAISVAGGVPDASGNRVRYLIHRMCTQPDTAYNAENAGVSNECAMYFAPTTSGTGGSMSVGAPQFVGKPQLYYRVTTRVDGPRNTVSVIQTSVLVQV</sequence>
<keyword evidence="1" id="KW-0472">Membrane</keyword>
<accession>A0A6M4HA38</accession>
<gene>
    <name evidence="2" type="ORF">DSM104440_03250</name>
</gene>
<dbReference type="Proteomes" id="UP000503096">
    <property type="component" value="Chromosome"/>
</dbReference>
<protein>
    <recommendedName>
        <fullName evidence="4">Tfp pilus assembly protein PilX</fullName>
    </recommendedName>
</protein>
<reference evidence="2 3" key="1">
    <citation type="submission" date="2020-04" db="EMBL/GenBank/DDBJ databases">
        <title>Usitatibacter rugosus gen. nov., sp. nov. and Usitatibacter palustris sp. nov., novel members of Usitatibacteraceae fam. nov. within the order Nitrosomonadales isolated from soil.</title>
        <authorList>
            <person name="Huber K.J."/>
            <person name="Neumann-Schaal M."/>
            <person name="Geppert A."/>
            <person name="Luckner M."/>
            <person name="Wanner G."/>
            <person name="Overmann J."/>
        </authorList>
    </citation>
    <scope>NUCLEOTIDE SEQUENCE [LARGE SCALE GENOMIC DNA]</scope>
    <source>
        <strain evidence="2 3">Swamp67</strain>
    </source>
</reference>
<dbReference type="AlphaFoldDB" id="A0A6M4HA38"/>
<evidence type="ECO:0000313" key="2">
    <source>
        <dbReference type="EMBL" id="QJR16416.1"/>
    </source>
</evidence>
<keyword evidence="1" id="KW-1133">Transmembrane helix</keyword>
<proteinExistence type="predicted"/>
<dbReference type="KEGG" id="upl:DSM104440_03250"/>
<evidence type="ECO:0000256" key="1">
    <source>
        <dbReference type="SAM" id="Phobius"/>
    </source>
</evidence>
<dbReference type="InParanoid" id="A0A6M4HA38"/>
<evidence type="ECO:0008006" key="4">
    <source>
        <dbReference type="Google" id="ProtNLM"/>
    </source>
</evidence>
<organism evidence="2 3">
    <name type="scientific">Usitatibacter palustris</name>
    <dbReference type="NCBI Taxonomy" id="2732487"/>
    <lineage>
        <taxon>Bacteria</taxon>
        <taxon>Pseudomonadati</taxon>
        <taxon>Pseudomonadota</taxon>
        <taxon>Betaproteobacteria</taxon>
        <taxon>Nitrosomonadales</taxon>
        <taxon>Usitatibacteraceae</taxon>
        <taxon>Usitatibacter</taxon>
    </lineage>
</organism>
<keyword evidence="3" id="KW-1185">Reference proteome</keyword>
<evidence type="ECO:0000313" key="3">
    <source>
        <dbReference type="Proteomes" id="UP000503096"/>
    </source>
</evidence>
<name>A0A6M4HA38_9PROT</name>